<comment type="caution">
    <text evidence="2">The sequence shown here is derived from an EMBL/GenBank/DDBJ whole genome shotgun (WGS) entry which is preliminary data.</text>
</comment>
<accession>A0A4Z2HFN9</accession>
<dbReference type="Proteomes" id="UP000314294">
    <property type="component" value="Unassembled WGS sequence"/>
</dbReference>
<dbReference type="EMBL" id="SRLO01000267">
    <property type="protein sequence ID" value="TNN63734.1"/>
    <property type="molecule type" value="Genomic_DNA"/>
</dbReference>
<protein>
    <submittedName>
        <fullName evidence="2">Uncharacterized protein</fullName>
    </submittedName>
</protein>
<reference evidence="2 3" key="1">
    <citation type="submission" date="2019-03" db="EMBL/GenBank/DDBJ databases">
        <title>First draft genome of Liparis tanakae, snailfish: a comprehensive survey of snailfish specific genes.</title>
        <authorList>
            <person name="Kim W."/>
            <person name="Song I."/>
            <person name="Jeong J.-H."/>
            <person name="Kim D."/>
            <person name="Kim S."/>
            <person name="Ryu S."/>
            <person name="Song J.Y."/>
            <person name="Lee S.K."/>
        </authorList>
    </citation>
    <scope>NUCLEOTIDE SEQUENCE [LARGE SCALE GENOMIC DNA]</scope>
    <source>
        <tissue evidence="2">Muscle</tissue>
    </source>
</reference>
<feature type="region of interest" description="Disordered" evidence="1">
    <location>
        <begin position="14"/>
        <end position="104"/>
    </location>
</feature>
<feature type="compositionally biased region" description="Polar residues" evidence="1">
    <location>
        <begin position="87"/>
        <end position="104"/>
    </location>
</feature>
<evidence type="ECO:0000313" key="2">
    <source>
        <dbReference type="EMBL" id="TNN63734.1"/>
    </source>
</evidence>
<organism evidence="2 3">
    <name type="scientific">Liparis tanakae</name>
    <name type="common">Tanaka's snailfish</name>
    <dbReference type="NCBI Taxonomy" id="230148"/>
    <lineage>
        <taxon>Eukaryota</taxon>
        <taxon>Metazoa</taxon>
        <taxon>Chordata</taxon>
        <taxon>Craniata</taxon>
        <taxon>Vertebrata</taxon>
        <taxon>Euteleostomi</taxon>
        <taxon>Actinopterygii</taxon>
        <taxon>Neopterygii</taxon>
        <taxon>Teleostei</taxon>
        <taxon>Neoteleostei</taxon>
        <taxon>Acanthomorphata</taxon>
        <taxon>Eupercaria</taxon>
        <taxon>Perciformes</taxon>
        <taxon>Cottioidei</taxon>
        <taxon>Cottales</taxon>
        <taxon>Liparidae</taxon>
        <taxon>Liparis</taxon>
    </lineage>
</organism>
<gene>
    <name evidence="2" type="ORF">EYF80_026051</name>
</gene>
<feature type="compositionally biased region" description="Polar residues" evidence="1">
    <location>
        <begin position="30"/>
        <end position="43"/>
    </location>
</feature>
<name>A0A4Z2HFN9_9TELE</name>
<dbReference type="AlphaFoldDB" id="A0A4Z2HFN9"/>
<feature type="compositionally biased region" description="Basic and acidic residues" evidence="1">
    <location>
        <begin position="76"/>
        <end position="85"/>
    </location>
</feature>
<sequence>MPVKLYMTLTQRGSFGGSRLSRVARRDGRPNSTRYFTKKNCTSARARPPVAGGRKGGQSKQDEATKTRNQYPTHLDLLERLDVKCGEQQQVDGPRQSWPSQLGH</sequence>
<proteinExistence type="predicted"/>
<evidence type="ECO:0000313" key="3">
    <source>
        <dbReference type="Proteomes" id="UP000314294"/>
    </source>
</evidence>
<keyword evidence="3" id="KW-1185">Reference proteome</keyword>
<evidence type="ECO:0000256" key="1">
    <source>
        <dbReference type="SAM" id="MobiDB-lite"/>
    </source>
</evidence>